<accession>A0ABN9VPU1</accession>
<name>A0ABN9VPU1_9DINO</name>
<comment type="caution">
    <text evidence="1">The sequence shown here is derived from an EMBL/GenBank/DDBJ whole genome shotgun (WGS) entry which is preliminary data.</text>
</comment>
<gene>
    <name evidence="1" type="ORF">PCOR1329_LOCUS60042</name>
</gene>
<organism evidence="1 2">
    <name type="scientific">Prorocentrum cordatum</name>
    <dbReference type="NCBI Taxonomy" id="2364126"/>
    <lineage>
        <taxon>Eukaryota</taxon>
        <taxon>Sar</taxon>
        <taxon>Alveolata</taxon>
        <taxon>Dinophyceae</taxon>
        <taxon>Prorocentrales</taxon>
        <taxon>Prorocentraceae</taxon>
        <taxon>Prorocentrum</taxon>
    </lineage>
</organism>
<dbReference type="Proteomes" id="UP001189429">
    <property type="component" value="Unassembled WGS sequence"/>
</dbReference>
<reference evidence="1" key="1">
    <citation type="submission" date="2023-10" db="EMBL/GenBank/DDBJ databases">
        <authorList>
            <person name="Chen Y."/>
            <person name="Shah S."/>
            <person name="Dougan E. K."/>
            <person name="Thang M."/>
            <person name="Chan C."/>
        </authorList>
    </citation>
    <scope>NUCLEOTIDE SEQUENCE [LARGE SCALE GENOMIC DNA]</scope>
</reference>
<keyword evidence="2" id="KW-1185">Reference proteome</keyword>
<sequence length="125" mass="13082">MGVQLDCCACSSWARCFPSSLLLAGRDAVSVAGGFGPWEVHAQRAPKRPLGPAASPELADGRLARVACPVRRAVCRSRVFGGAHRAVRRSEETVACPAPGRTRTIFTGVDQSANPFCAVPCFAAG</sequence>
<evidence type="ECO:0000313" key="2">
    <source>
        <dbReference type="Proteomes" id="UP001189429"/>
    </source>
</evidence>
<protein>
    <submittedName>
        <fullName evidence="1">Uncharacterized protein</fullName>
    </submittedName>
</protein>
<dbReference type="EMBL" id="CAUYUJ010017504">
    <property type="protein sequence ID" value="CAK0875358.1"/>
    <property type="molecule type" value="Genomic_DNA"/>
</dbReference>
<evidence type="ECO:0000313" key="1">
    <source>
        <dbReference type="EMBL" id="CAK0875358.1"/>
    </source>
</evidence>
<proteinExistence type="predicted"/>